<protein>
    <submittedName>
        <fullName evidence="2">DUF5694 domain-containing protein</fullName>
    </submittedName>
</protein>
<dbReference type="Pfam" id="PF18950">
    <property type="entry name" value="DUF5694"/>
    <property type="match status" value="1"/>
</dbReference>
<organism evidence="2 3">
    <name type="scientific">Luteimonas salinilitoris</name>
    <dbReference type="NCBI Taxonomy" id="3237697"/>
    <lineage>
        <taxon>Bacteria</taxon>
        <taxon>Pseudomonadati</taxon>
        <taxon>Pseudomonadota</taxon>
        <taxon>Gammaproteobacteria</taxon>
        <taxon>Lysobacterales</taxon>
        <taxon>Lysobacteraceae</taxon>
        <taxon>Luteimonas</taxon>
    </lineage>
</organism>
<evidence type="ECO:0000313" key="3">
    <source>
        <dbReference type="Proteomes" id="UP001566331"/>
    </source>
</evidence>
<comment type="caution">
    <text evidence="2">The sequence shown here is derived from an EMBL/GenBank/DDBJ whole genome shotgun (WGS) entry which is preliminary data.</text>
</comment>
<sequence length="351" mass="38415">MSKRWAKLGWLLVLAGPAVVQAQVDLTALDRDMAGPRAQVLVLGTVHLSGMPQGFRPESLDPVLDRLAAFNPDVITIEAISSEECDLAARHPTVYGSDYCADADAAKAATGLDVPAAIAEVNRTLEAWPEQPAPGQRRHLAALFLAGNDRASALVQWLQLPESERRAGDGLDDALVASLNQLAARNNENYQMGARLAARLGLQRVHAVDNHTGDNIDVADVQAFGQAIQQAWDAGRAELNAREEQEQALSQGHDLLPLYRYINHPEHLRVLADVNAGAAMRAKSPQGYPQIWVAGWETRNLRMVANIREAFREHPRARVLSIVGVSHKPWFDSWLGQMQGVEIVDAEQVLK</sequence>
<evidence type="ECO:0000256" key="1">
    <source>
        <dbReference type="SAM" id="SignalP"/>
    </source>
</evidence>
<dbReference type="EMBL" id="JBFWIC010000010">
    <property type="protein sequence ID" value="MEZ0474816.1"/>
    <property type="molecule type" value="Genomic_DNA"/>
</dbReference>
<dbReference type="RefSeq" id="WP_370564479.1">
    <property type="nucleotide sequence ID" value="NZ_JBFWIB010000008.1"/>
</dbReference>
<accession>A0ABV4HSM7</accession>
<gene>
    <name evidence="2" type="ORF">AB6713_09315</name>
</gene>
<keyword evidence="3" id="KW-1185">Reference proteome</keyword>
<feature type="signal peptide" evidence="1">
    <location>
        <begin position="1"/>
        <end position="22"/>
    </location>
</feature>
<proteinExistence type="predicted"/>
<feature type="chain" id="PRO_5045847526" evidence="1">
    <location>
        <begin position="23"/>
        <end position="351"/>
    </location>
</feature>
<name>A0ABV4HSM7_9GAMM</name>
<dbReference type="InterPro" id="IPR043749">
    <property type="entry name" value="DUF5694"/>
</dbReference>
<evidence type="ECO:0000313" key="2">
    <source>
        <dbReference type="EMBL" id="MEZ0474816.1"/>
    </source>
</evidence>
<reference evidence="2 3" key="1">
    <citation type="submission" date="2024-07" db="EMBL/GenBank/DDBJ databases">
        <title>Luteimonas salilacus sp. nov., isolated from the shore soil of Salt Lake in Tibet of China.</title>
        <authorList>
            <person name="Zhang X."/>
            <person name="Li A."/>
        </authorList>
    </citation>
    <scope>NUCLEOTIDE SEQUENCE [LARGE SCALE GENOMIC DNA]</scope>
    <source>
        <strain evidence="2 3">B3-2-R+30</strain>
    </source>
</reference>
<dbReference type="Proteomes" id="UP001566331">
    <property type="component" value="Unassembled WGS sequence"/>
</dbReference>
<keyword evidence="1" id="KW-0732">Signal</keyword>